<reference evidence="1" key="2">
    <citation type="submission" date="2023-02" db="EMBL/GenBank/DDBJ databases">
        <authorList>
            <consortium name="DOE Joint Genome Institute"/>
            <person name="Mondo S.J."/>
            <person name="Chang Y."/>
            <person name="Wang Y."/>
            <person name="Ahrendt S."/>
            <person name="Andreopoulos W."/>
            <person name="Barry K."/>
            <person name="Beard J."/>
            <person name="Benny G.L."/>
            <person name="Blankenship S."/>
            <person name="Bonito G."/>
            <person name="Cuomo C."/>
            <person name="Desiro A."/>
            <person name="Gervers K.A."/>
            <person name="Hundley H."/>
            <person name="Kuo A."/>
            <person name="LaButti K."/>
            <person name="Lang B.F."/>
            <person name="Lipzen A."/>
            <person name="O'Donnell K."/>
            <person name="Pangilinan J."/>
            <person name="Reynolds N."/>
            <person name="Sandor L."/>
            <person name="Smith M.W."/>
            <person name="Tsang A."/>
            <person name="Grigoriev I.V."/>
            <person name="Stajich J.E."/>
            <person name="Spatafora J.W."/>
        </authorList>
    </citation>
    <scope>NUCLEOTIDE SEQUENCE</scope>
    <source>
        <strain evidence="1">RSA 2281</strain>
    </source>
</reference>
<organism evidence="1 2">
    <name type="scientific">Phascolomyces articulosus</name>
    <dbReference type="NCBI Taxonomy" id="60185"/>
    <lineage>
        <taxon>Eukaryota</taxon>
        <taxon>Fungi</taxon>
        <taxon>Fungi incertae sedis</taxon>
        <taxon>Mucoromycota</taxon>
        <taxon>Mucoromycotina</taxon>
        <taxon>Mucoromycetes</taxon>
        <taxon>Mucorales</taxon>
        <taxon>Lichtheimiaceae</taxon>
        <taxon>Phascolomyces</taxon>
    </lineage>
</organism>
<proteinExistence type="predicted"/>
<comment type="caution">
    <text evidence="1">The sequence shown here is derived from an EMBL/GenBank/DDBJ whole genome shotgun (WGS) entry which is preliminary data.</text>
</comment>
<gene>
    <name evidence="1" type="ORF">BDA99DRAFT_442071</name>
</gene>
<evidence type="ECO:0000313" key="1">
    <source>
        <dbReference type="EMBL" id="KAI9255791.1"/>
    </source>
</evidence>
<evidence type="ECO:0000313" key="2">
    <source>
        <dbReference type="Proteomes" id="UP001209540"/>
    </source>
</evidence>
<dbReference type="EMBL" id="JAIXMP010000022">
    <property type="protein sequence ID" value="KAI9255791.1"/>
    <property type="molecule type" value="Genomic_DNA"/>
</dbReference>
<accession>A0AAD5K5E3</accession>
<reference evidence="1" key="1">
    <citation type="journal article" date="2022" name="IScience">
        <title>Evolution of zygomycete secretomes and the origins of terrestrial fungal ecologies.</title>
        <authorList>
            <person name="Chang Y."/>
            <person name="Wang Y."/>
            <person name="Mondo S."/>
            <person name="Ahrendt S."/>
            <person name="Andreopoulos W."/>
            <person name="Barry K."/>
            <person name="Beard J."/>
            <person name="Benny G.L."/>
            <person name="Blankenship S."/>
            <person name="Bonito G."/>
            <person name="Cuomo C."/>
            <person name="Desiro A."/>
            <person name="Gervers K.A."/>
            <person name="Hundley H."/>
            <person name="Kuo A."/>
            <person name="LaButti K."/>
            <person name="Lang B.F."/>
            <person name="Lipzen A."/>
            <person name="O'Donnell K."/>
            <person name="Pangilinan J."/>
            <person name="Reynolds N."/>
            <person name="Sandor L."/>
            <person name="Smith M.E."/>
            <person name="Tsang A."/>
            <person name="Grigoriev I.V."/>
            <person name="Stajich J.E."/>
            <person name="Spatafora J.W."/>
        </authorList>
    </citation>
    <scope>NUCLEOTIDE SEQUENCE</scope>
    <source>
        <strain evidence="1">RSA 2281</strain>
    </source>
</reference>
<dbReference type="AlphaFoldDB" id="A0AAD5K5E3"/>
<sequence>MNYDNFPFFFQHVSGQAYPSVSYLMEEGNTTRMYPQAILKQYPEFTDSIDWYKYDMNAQFNSEINWYYEGDTTSIKDDQTDLLLTIIHEFIHGLGFVSAWSDDTYERFSIYDPTIEKFLTPMPLNPPNELPEVSAAMNSEAGVQPFWGFVDFPLDKLLYGNSYPLTRTTQLLNDWGNGNIMFATILDMVNDWVDGNAFREEAEAIYQMAITQGDITINIDDTKVMVMETSLTPFQDGSSLTHADQSIYASSDDYIMCYSAMRGVNLNDLSKIHPLGPLGPSLVRILANLGYYIQPSYNNYVNATTVQPNVSFWVPPIDLVGTATNPSPAVSVNPNGPAHIPSASDTPSSSSSTSLLVSLSSSSICIELLPRLLFFYLFVTIVFPSCFY</sequence>
<dbReference type="Proteomes" id="UP001209540">
    <property type="component" value="Unassembled WGS sequence"/>
</dbReference>
<keyword evidence="2" id="KW-1185">Reference proteome</keyword>
<name>A0AAD5K5E3_9FUNG</name>
<protein>
    <submittedName>
        <fullName evidence="1">Uncharacterized protein</fullName>
    </submittedName>
</protein>